<dbReference type="InterPro" id="IPR036457">
    <property type="entry name" value="PPM-type-like_dom_sf"/>
</dbReference>
<comment type="caution">
    <text evidence="2">The sequence shown here is derived from an EMBL/GenBank/DDBJ whole genome shotgun (WGS) entry which is preliminary data.</text>
</comment>
<dbReference type="SMART" id="SM00331">
    <property type="entry name" value="PP2C_SIG"/>
    <property type="match status" value="1"/>
</dbReference>
<dbReference type="SMART" id="SM00332">
    <property type="entry name" value="PP2Cc"/>
    <property type="match status" value="1"/>
</dbReference>
<sequence length="259" mass="29699">MYVDNIGIINAKGRFKEQNEDYHLVVKNTLNNDKTSYFACIADGMGGYDNANVASHFVIDSLENWWKNYLSNHTNVDHLINELDSELSKEISKLNHELIEKGKLEELKYGTTLSILIIIENVYFVYHVGDGRVYRYDSNLKFEKGTIPLDEKNGLTQLTLDHTISNLSQYPNANTGTLTQCIGVKGEVDVFQTFGTFNKNTFFILCTDGVYKSFEKSEFEQFFSSEKTAQEIVDNVYNEIKDREFTDDICLIIINDLID</sequence>
<accession>A0A6V7R9I0</accession>
<dbReference type="PROSITE" id="PS51746">
    <property type="entry name" value="PPM_2"/>
    <property type="match status" value="1"/>
</dbReference>
<dbReference type="SUPFAM" id="SSF81606">
    <property type="entry name" value="PP2C-like"/>
    <property type="match status" value="1"/>
</dbReference>
<dbReference type="Gene3D" id="3.60.40.10">
    <property type="entry name" value="PPM-type phosphatase domain"/>
    <property type="match status" value="1"/>
</dbReference>
<protein>
    <recommendedName>
        <fullName evidence="1">PPM-type phosphatase domain-containing protein</fullName>
    </recommendedName>
</protein>
<dbReference type="Proteomes" id="UP000521032">
    <property type="component" value="Unassembled WGS sequence"/>
</dbReference>
<proteinExistence type="predicted"/>
<dbReference type="Pfam" id="PF13672">
    <property type="entry name" value="PP2C_2"/>
    <property type="match status" value="1"/>
</dbReference>
<dbReference type="AlphaFoldDB" id="A0A6V7R9I0"/>
<dbReference type="RefSeq" id="WP_186085865.1">
    <property type="nucleotide sequence ID" value="NZ_CAJEWE010000007.1"/>
</dbReference>
<gene>
    <name evidence="2" type="ORF">JEOSCH030_00587</name>
</gene>
<evidence type="ECO:0000313" key="3">
    <source>
        <dbReference type="Proteomes" id="UP000521032"/>
    </source>
</evidence>
<dbReference type="EMBL" id="CAJEWE010000007">
    <property type="protein sequence ID" value="CAD2073926.1"/>
    <property type="molecule type" value="Genomic_DNA"/>
</dbReference>
<reference evidence="2 3" key="1">
    <citation type="submission" date="2020-07" db="EMBL/GenBank/DDBJ databases">
        <authorList>
            <person name="Criscuolo A."/>
        </authorList>
    </citation>
    <scope>NUCLEOTIDE SEQUENCE [LARGE SCALE GENOMIC DNA]</scope>
    <source>
        <strain evidence="3">CIP 111030</strain>
    </source>
</reference>
<feature type="domain" description="PPM-type phosphatase" evidence="1">
    <location>
        <begin position="5"/>
        <end position="256"/>
    </location>
</feature>
<evidence type="ECO:0000313" key="2">
    <source>
        <dbReference type="EMBL" id="CAD2073926.1"/>
    </source>
</evidence>
<keyword evidence="3" id="KW-1185">Reference proteome</keyword>
<dbReference type="InterPro" id="IPR001932">
    <property type="entry name" value="PPM-type_phosphatase-like_dom"/>
</dbReference>
<organism evidence="2 3">
    <name type="scientific">Phocicoccus schoeneichii</name>
    <dbReference type="NCBI Taxonomy" id="1812261"/>
    <lineage>
        <taxon>Bacteria</taxon>
        <taxon>Bacillati</taxon>
        <taxon>Bacillota</taxon>
        <taxon>Bacilli</taxon>
        <taxon>Bacillales</taxon>
        <taxon>Salinicoccaceae</taxon>
        <taxon>Phocicoccus</taxon>
    </lineage>
</organism>
<evidence type="ECO:0000259" key="1">
    <source>
        <dbReference type="PROSITE" id="PS51746"/>
    </source>
</evidence>
<name>A0A6V7R9I0_9BACL</name>
<dbReference type="CDD" id="cd00143">
    <property type="entry name" value="PP2Cc"/>
    <property type="match status" value="1"/>
</dbReference>